<dbReference type="EMBL" id="VIWT01000003">
    <property type="protein sequence ID" value="TWF90572.1"/>
    <property type="molecule type" value="Genomic_DNA"/>
</dbReference>
<dbReference type="SUPFAM" id="SSF54106">
    <property type="entry name" value="LysM domain"/>
    <property type="match status" value="1"/>
</dbReference>
<evidence type="ECO:0000259" key="2">
    <source>
        <dbReference type="PROSITE" id="PS51782"/>
    </source>
</evidence>
<dbReference type="CDD" id="cd00118">
    <property type="entry name" value="LysM"/>
    <property type="match status" value="1"/>
</dbReference>
<dbReference type="InterPro" id="IPR036779">
    <property type="entry name" value="LysM_dom_sf"/>
</dbReference>
<dbReference type="PANTHER" id="PTHR34700">
    <property type="entry name" value="POTASSIUM BINDING PROTEIN KBP"/>
    <property type="match status" value="1"/>
</dbReference>
<organism evidence="3 4">
    <name type="scientific">Kitasatospora viridis</name>
    <dbReference type="NCBI Taxonomy" id="281105"/>
    <lineage>
        <taxon>Bacteria</taxon>
        <taxon>Bacillati</taxon>
        <taxon>Actinomycetota</taxon>
        <taxon>Actinomycetes</taxon>
        <taxon>Kitasatosporales</taxon>
        <taxon>Streptomycetaceae</taxon>
        <taxon>Kitasatospora</taxon>
    </lineage>
</organism>
<evidence type="ECO:0000313" key="4">
    <source>
        <dbReference type="Proteomes" id="UP000317940"/>
    </source>
</evidence>
<feature type="domain" description="LysM" evidence="2">
    <location>
        <begin position="91"/>
        <end position="140"/>
    </location>
</feature>
<dbReference type="InterPro" id="IPR052196">
    <property type="entry name" value="Bact_Kbp"/>
</dbReference>
<dbReference type="AlphaFoldDB" id="A0A561TTX9"/>
<dbReference type="PANTHER" id="PTHR34700:SF4">
    <property type="entry name" value="PHAGE-LIKE ELEMENT PBSX PROTEIN XKDP"/>
    <property type="match status" value="1"/>
</dbReference>
<dbReference type="Pfam" id="PF01464">
    <property type="entry name" value="SLT"/>
    <property type="match status" value="1"/>
</dbReference>
<reference evidence="3 4" key="1">
    <citation type="submission" date="2019-06" db="EMBL/GenBank/DDBJ databases">
        <title>Sequencing the genomes of 1000 actinobacteria strains.</title>
        <authorList>
            <person name="Klenk H.-P."/>
        </authorList>
    </citation>
    <scope>NUCLEOTIDE SEQUENCE [LARGE SCALE GENOMIC DNA]</scope>
    <source>
        <strain evidence="3 4">DSM 44826</strain>
    </source>
</reference>
<dbReference type="InterPro" id="IPR018392">
    <property type="entry name" value="LysM"/>
</dbReference>
<name>A0A561TTX9_9ACTN</name>
<evidence type="ECO:0000256" key="1">
    <source>
        <dbReference type="SAM" id="MobiDB-lite"/>
    </source>
</evidence>
<keyword evidence="4" id="KW-1185">Reference proteome</keyword>
<proteinExistence type="predicted"/>
<protein>
    <submittedName>
        <fullName evidence="3">Transglycosylase-like protein with SLT domain</fullName>
    </submittedName>
</protein>
<feature type="compositionally biased region" description="Low complexity" evidence="1">
    <location>
        <begin position="188"/>
        <end position="198"/>
    </location>
</feature>
<accession>A0A561TTX9</accession>
<dbReference type="InterPro" id="IPR008258">
    <property type="entry name" value="Transglycosylase_SLT_dom_1"/>
</dbReference>
<dbReference type="Proteomes" id="UP000317940">
    <property type="component" value="Unassembled WGS sequence"/>
</dbReference>
<comment type="caution">
    <text evidence="3">The sequence shown here is derived from an EMBL/GenBank/DDBJ whole genome shotgun (WGS) entry which is preliminary data.</text>
</comment>
<dbReference type="SMART" id="SM00257">
    <property type="entry name" value="LysM"/>
    <property type="match status" value="1"/>
</dbReference>
<dbReference type="InterPro" id="IPR023346">
    <property type="entry name" value="Lysozyme-like_dom_sf"/>
</dbReference>
<dbReference type="OrthoDB" id="9766277at2"/>
<feature type="region of interest" description="Disordered" evidence="1">
    <location>
        <begin position="143"/>
        <end position="200"/>
    </location>
</feature>
<evidence type="ECO:0000313" key="3">
    <source>
        <dbReference type="EMBL" id="TWF90572.1"/>
    </source>
</evidence>
<dbReference type="PROSITE" id="PS51782">
    <property type="entry name" value="LYSM"/>
    <property type="match status" value="1"/>
</dbReference>
<dbReference type="SUPFAM" id="SSF53955">
    <property type="entry name" value="Lysozyme-like"/>
    <property type="match status" value="1"/>
</dbReference>
<dbReference type="Gene3D" id="1.10.530.10">
    <property type="match status" value="1"/>
</dbReference>
<dbReference type="Pfam" id="PF01476">
    <property type="entry name" value="LysM"/>
    <property type="match status" value="1"/>
</dbReference>
<gene>
    <name evidence="3" type="ORF">FHX73_13620</name>
</gene>
<dbReference type="Gene3D" id="3.10.350.10">
    <property type="entry name" value="LysM domain"/>
    <property type="match status" value="1"/>
</dbReference>
<feature type="region of interest" description="Disordered" evidence="1">
    <location>
        <begin position="41"/>
        <end position="78"/>
    </location>
</feature>
<dbReference type="RefSeq" id="WP_145909759.1">
    <property type="nucleotide sequence ID" value="NZ_BAAAMZ010000001.1"/>
</dbReference>
<feature type="compositionally biased region" description="Low complexity" evidence="1">
    <location>
        <begin position="62"/>
        <end position="78"/>
    </location>
</feature>
<sequence length="301" mass="30389">MSVNGRPTLPSRAAMKRAVAVAVLAGVGAGLPLIAAGGASAATPEHRAPQHHSVQQHHHAAQHAAPVQQAAAPVRTAPQAAPVAQQQAAPASYTVVSGDTLSKIATSHSVQGGWQSLFELNKSVLPHGPNMIFPGQHLSLGGHQQAAAPAVQQQSAPVQQQSAPATDSSSSANSAGSDNSGNSGGGSSQQSAPAAQTAVTASTDSSAGSLQALAASIVPADQLASFDQIISHESGWSVTATNPSSGAYGLPQALPGNKMASAGADWQTNPATQIKWALQYMNDTYGSPNAAWAFWQTHSAY</sequence>
<feature type="compositionally biased region" description="Low complexity" evidence="1">
    <location>
        <begin position="144"/>
        <end position="181"/>
    </location>
</feature>